<gene>
    <name evidence="1" type="primary">56</name>
    <name evidence="1" type="ORF">SEA_CAFASSO_56</name>
</gene>
<protein>
    <submittedName>
        <fullName evidence="1">Uncharacterized protein</fullName>
    </submittedName>
</protein>
<evidence type="ECO:0000313" key="1">
    <source>
        <dbReference type="EMBL" id="QXN74271.1"/>
    </source>
</evidence>
<dbReference type="Proteomes" id="UP000827554">
    <property type="component" value="Segment"/>
</dbReference>
<name>A0AAE7VDV6_9CAUD</name>
<dbReference type="EMBL" id="MZ322021">
    <property type="protein sequence ID" value="QXN74271.1"/>
    <property type="molecule type" value="Genomic_DNA"/>
</dbReference>
<keyword evidence="2" id="KW-1185">Reference proteome</keyword>
<sequence length="98" mass="10838">MANLINHDIALGESASEARVSQYLCRTLPPTSRAVSYDPRWAYINHHFHTDTRAYLGSELITAAFHIEAFHASPEPVCEIEVCACWDCLSPQGHSPAA</sequence>
<reference evidence="1 2" key="1">
    <citation type="submission" date="2021-05" db="EMBL/GenBank/DDBJ databases">
        <authorList>
            <person name="Bhalla S."/>
            <person name="Clase K."/>
            <person name="Cornely K."/>
            <person name="Forsyth M.H."/>
            <person name="Gosselin S."/>
            <person name="Jensen A."/>
            <person name="Nieto F."/>
            <person name="Tarbox B."/>
            <person name="Butela K.A."/>
            <person name="Garlena R.A."/>
            <person name="Russell D.A."/>
            <person name="Jacobs-Sera D."/>
            <person name="Hatfull G.F."/>
        </authorList>
    </citation>
    <scope>NUCLEOTIDE SEQUENCE [LARGE SCALE GENOMIC DNA]</scope>
</reference>
<accession>A0AAE7VDV6</accession>
<organism evidence="1 2">
    <name type="scientific">Gordonia phage Cafasso</name>
    <dbReference type="NCBI Taxonomy" id="2851095"/>
    <lineage>
        <taxon>Viruses</taxon>
        <taxon>Duplodnaviria</taxon>
        <taxon>Heunggongvirae</taxon>
        <taxon>Uroviricota</taxon>
        <taxon>Caudoviricetes</taxon>
        <taxon>Kruegerviridae</taxon>
        <taxon>Cafassovirus</taxon>
        <taxon>Cafassovirus cafasso</taxon>
    </lineage>
</organism>
<evidence type="ECO:0000313" key="2">
    <source>
        <dbReference type="Proteomes" id="UP000827554"/>
    </source>
</evidence>
<proteinExistence type="predicted"/>